<evidence type="ECO:0000256" key="1">
    <source>
        <dbReference type="ARBA" id="ARBA00023125"/>
    </source>
</evidence>
<dbReference type="Pfam" id="PF03221">
    <property type="entry name" value="HTH_Tnp_Tc5"/>
    <property type="match status" value="1"/>
</dbReference>
<evidence type="ECO:0000313" key="3">
    <source>
        <dbReference type="EMBL" id="CAF4865644.1"/>
    </source>
</evidence>
<proteinExistence type="predicted"/>
<name>A0A821T1V8_9NEOP</name>
<dbReference type="EMBL" id="CAJOBZ010000021">
    <property type="protein sequence ID" value="CAF4865644.1"/>
    <property type="molecule type" value="Genomic_DNA"/>
</dbReference>
<evidence type="ECO:0000259" key="2">
    <source>
        <dbReference type="Pfam" id="PF03221"/>
    </source>
</evidence>
<protein>
    <recommendedName>
        <fullName evidence="2">HTH CENPB-type domain-containing protein</fullName>
    </recommendedName>
</protein>
<accession>A0A821T1V8</accession>
<keyword evidence="4" id="KW-1185">Reference proteome</keyword>
<dbReference type="Proteomes" id="UP000663880">
    <property type="component" value="Unassembled WGS sequence"/>
</dbReference>
<keyword evidence="1" id="KW-0238">DNA-binding</keyword>
<comment type="caution">
    <text evidence="3">The sequence shown here is derived from an EMBL/GenBank/DDBJ whole genome shotgun (WGS) entry which is preliminary data.</text>
</comment>
<dbReference type="GO" id="GO:0003677">
    <property type="term" value="F:DNA binding"/>
    <property type="evidence" value="ECO:0007669"/>
    <property type="project" value="UniProtKB-KW"/>
</dbReference>
<sequence length="206" mass="24433">MPILTKSRYWTRCLERRKLKNCNGRSTKWWWRMTIYRASFIYHIPRKTLERRLKQNNYIKGPMGPSLTLGTENEKRLSKHIKDMQLRGFPLTIDDLRTISFKFAEQLGNKHRFNIEPEKAGYDWMHMFLKRNSDISLRKSEGVSYARSQGMNKAEVDAYFEMLERILSDNDLINKLGHIYNMDESGLQLNNRPGHVLAEKGSKAYR</sequence>
<dbReference type="InterPro" id="IPR006600">
    <property type="entry name" value="HTH_CenpB_DNA-bd_dom"/>
</dbReference>
<dbReference type="AlphaFoldDB" id="A0A821T1V8"/>
<reference evidence="3" key="1">
    <citation type="submission" date="2021-02" db="EMBL/GenBank/DDBJ databases">
        <authorList>
            <person name="Steward A R."/>
        </authorList>
    </citation>
    <scope>NUCLEOTIDE SEQUENCE</scope>
</reference>
<evidence type="ECO:0000313" key="4">
    <source>
        <dbReference type="Proteomes" id="UP000663880"/>
    </source>
</evidence>
<feature type="domain" description="HTH CENPB-type" evidence="2">
    <location>
        <begin position="74"/>
        <end position="139"/>
    </location>
</feature>
<dbReference type="OrthoDB" id="7477068at2759"/>
<organism evidence="3 4">
    <name type="scientific">Pieris macdunnoughi</name>
    <dbReference type="NCBI Taxonomy" id="345717"/>
    <lineage>
        <taxon>Eukaryota</taxon>
        <taxon>Metazoa</taxon>
        <taxon>Ecdysozoa</taxon>
        <taxon>Arthropoda</taxon>
        <taxon>Hexapoda</taxon>
        <taxon>Insecta</taxon>
        <taxon>Pterygota</taxon>
        <taxon>Neoptera</taxon>
        <taxon>Endopterygota</taxon>
        <taxon>Lepidoptera</taxon>
        <taxon>Glossata</taxon>
        <taxon>Ditrysia</taxon>
        <taxon>Papilionoidea</taxon>
        <taxon>Pieridae</taxon>
        <taxon>Pierinae</taxon>
        <taxon>Pieris</taxon>
    </lineage>
</organism>
<gene>
    <name evidence="3" type="ORF">PMACD_LOCUS8304</name>
</gene>